<reference evidence="2" key="1">
    <citation type="submission" date="2014-12" db="EMBL/GenBank/DDBJ databases">
        <title>Insight into the proteome of Arion vulgaris.</title>
        <authorList>
            <person name="Aradska J."/>
            <person name="Bulat T."/>
            <person name="Smidak R."/>
            <person name="Sarate P."/>
            <person name="Gangsoo J."/>
            <person name="Sialana F."/>
            <person name="Bilban M."/>
            <person name="Lubec G."/>
        </authorList>
    </citation>
    <scope>NUCLEOTIDE SEQUENCE</scope>
    <source>
        <tissue evidence="2">Skin</tissue>
    </source>
</reference>
<name>A0A0B7A714_9EUPU</name>
<gene>
    <name evidence="2" type="primary">ORF100477</name>
</gene>
<feature type="region of interest" description="Disordered" evidence="1">
    <location>
        <begin position="93"/>
        <end position="114"/>
    </location>
</feature>
<evidence type="ECO:0000256" key="1">
    <source>
        <dbReference type="SAM" id="MobiDB-lite"/>
    </source>
</evidence>
<organism evidence="2">
    <name type="scientific">Arion vulgaris</name>
    <dbReference type="NCBI Taxonomy" id="1028688"/>
    <lineage>
        <taxon>Eukaryota</taxon>
        <taxon>Metazoa</taxon>
        <taxon>Spiralia</taxon>
        <taxon>Lophotrochozoa</taxon>
        <taxon>Mollusca</taxon>
        <taxon>Gastropoda</taxon>
        <taxon>Heterobranchia</taxon>
        <taxon>Euthyneura</taxon>
        <taxon>Panpulmonata</taxon>
        <taxon>Eupulmonata</taxon>
        <taxon>Stylommatophora</taxon>
        <taxon>Helicina</taxon>
        <taxon>Arionoidea</taxon>
        <taxon>Arionidae</taxon>
        <taxon>Arion</taxon>
    </lineage>
</organism>
<proteinExistence type="predicted"/>
<dbReference type="AlphaFoldDB" id="A0A0B7A714"/>
<sequence>MEEAEKRRQLRQARNSCQVTSPEVMMDNMTIPFTRYSPYRHTVKDIVSKPHLSTSHSSEDMLATHDTALSKLSLLRQEDDTDRSRQVIDVRRPMSMASKVKAKITSPDIKKRKH</sequence>
<accession>A0A0B7A714</accession>
<dbReference type="EMBL" id="HACG01029688">
    <property type="protein sequence ID" value="CEK76553.1"/>
    <property type="molecule type" value="Transcribed_RNA"/>
</dbReference>
<evidence type="ECO:0000313" key="2">
    <source>
        <dbReference type="EMBL" id="CEK76553.1"/>
    </source>
</evidence>
<protein>
    <submittedName>
        <fullName evidence="2">Uncharacterized protein</fullName>
    </submittedName>
</protein>